<dbReference type="AlphaFoldDB" id="A0A8J3ZWM5"/>
<feature type="signal peptide" evidence="3">
    <location>
        <begin position="1"/>
        <end position="18"/>
    </location>
</feature>
<evidence type="ECO:0000256" key="3">
    <source>
        <dbReference type="SAM" id="SignalP"/>
    </source>
</evidence>
<keyword evidence="2" id="KW-0812">Transmembrane</keyword>
<dbReference type="Proteomes" id="UP000635606">
    <property type="component" value="Unassembled WGS sequence"/>
</dbReference>
<comment type="caution">
    <text evidence="4">The sequence shown here is derived from an EMBL/GenBank/DDBJ whole genome shotgun (WGS) entry which is preliminary data.</text>
</comment>
<dbReference type="EMBL" id="BOPH01000069">
    <property type="protein sequence ID" value="GIJ69810.1"/>
    <property type="molecule type" value="Genomic_DNA"/>
</dbReference>
<feature type="chain" id="PRO_5035269820" description="Nitrate/nitrite sensing protein domain-containing protein" evidence="3">
    <location>
        <begin position="19"/>
        <end position="379"/>
    </location>
</feature>
<keyword evidence="5" id="KW-1185">Reference proteome</keyword>
<evidence type="ECO:0000256" key="1">
    <source>
        <dbReference type="SAM" id="MobiDB-lite"/>
    </source>
</evidence>
<evidence type="ECO:0000313" key="4">
    <source>
        <dbReference type="EMBL" id="GIJ69810.1"/>
    </source>
</evidence>
<dbReference type="RefSeq" id="WP_203929732.1">
    <property type="nucleotide sequence ID" value="NZ_BOPH01000069.1"/>
</dbReference>
<keyword evidence="2" id="KW-0472">Membrane</keyword>
<keyword evidence="2" id="KW-1133">Transmembrane helix</keyword>
<feature type="region of interest" description="Disordered" evidence="1">
    <location>
        <begin position="311"/>
        <end position="379"/>
    </location>
</feature>
<protein>
    <recommendedName>
        <fullName evidence="6">Nitrate/nitrite sensing protein domain-containing protein</fullName>
    </recommendedName>
</protein>
<accession>A0A8J3ZWM5</accession>
<proteinExistence type="predicted"/>
<feature type="transmembrane region" description="Helical" evidence="2">
    <location>
        <begin position="286"/>
        <end position="308"/>
    </location>
</feature>
<sequence length="379" mass="39535">MVLAVAVLVPLATVAAWASSDNGDGRTRIEAERQGVEYLRPLTALLGALVTGQSAAVRGEQVDNQQLEARLADVELVELRNGAELSTRSRWPILRDSIRELVRSAGNPGLDAYQRWAQAVDLTVALVRRVGDTSRLFVDAEVDSSYLIDAGLLRLPEIIQAAGQLSDLGHLNPGLSATDPRAAVLRDRIATNAAQVATGLGNVADASSNERVGSALLSPLDQFGAATDQLAPSVAVASMPPLPDNLTAASVGVRDSSGRLAQTVWAELDRLLVIRLDDLSSRRIEILVVSVLGLLVAVAVGVALLVMTRRTPASPRRRSPAHAAPEDPTPEGGQSLGASLSATFGTEPPGQPGGLYTGPHSDPAIAAVVNTPRSAAGAR</sequence>
<organism evidence="4 5">
    <name type="scientific">Virgisporangium ochraceum</name>
    <dbReference type="NCBI Taxonomy" id="65505"/>
    <lineage>
        <taxon>Bacteria</taxon>
        <taxon>Bacillati</taxon>
        <taxon>Actinomycetota</taxon>
        <taxon>Actinomycetes</taxon>
        <taxon>Micromonosporales</taxon>
        <taxon>Micromonosporaceae</taxon>
        <taxon>Virgisporangium</taxon>
    </lineage>
</organism>
<evidence type="ECO:0000256" key="2">
    <source>
        <dbReference type="SAM" id="Phobius"/>
    </source>
</evidence>
<evidence type="ECO:0000313" key="5">
    <source>
        <dbReference type="Proteomes" id="UP000635606"/>
    </source>
</evidence>
<gene>
    <name evidence="4" type="ORF">Voc01_047270</name>
</gene>
<name>A0A8J3ZWM5_9ACTN</name>
<reference evidence="4" key="1">
    <citation type="submission" date="2021-01" db="EMBL/GenBank/DDBJ databases">
        <title>Whole genome shotgun sequence of Virgisporangium ochraceum NBRC 16418.</title>
        <authorList>
            <person name="Komaki H."/>
            <person name="Tamura T."/>
        </authorList>
    </citation>
    <scope>NUCLEOTIDE SEQUENCE</scope>
    <source>
        <strain evidence="4">NBRC 16418</strain>
    </source>
</reference>
<keyword evidence="3" id="KW-0732">Signal</keyword>
<evidence type="ECO:0008006" key="6">
    <source>
        <dbReference type="Google" id="ProtNLM"/>
    </source>
</evidence>